<sequence length="310" mass="35006">MAPKRGCSEFVEGCSGDCTLCVLCFVPNAKKFKKGASIMENNSPESYELFTLIMDRIPPGHVCALSSASKACKVAGDSDFVWEGKLPPKYPILLQRADEPLNLDIPKRELYFRLCNPISIDNGKKKFWLDKATGTTCFMLSARDLHITVAGNNQSWRWISQGASSFNELAKLKAVSKLKVEGQFDCNFLTPGIPYTVSFKLKLETPRGWCKQPVKFEITPPCRDHEVSALYLQRKMRPVKRFKKASYRYIEDGWMECIAGEFVVEEKDGSPKEVKFCMREWDGAKWKGGLLLDGVKIQPSFVVTKGNIVY</sequence>
<reference evidence="1" key="1">
    <citation type="submission" date="2015-03" db="EMBL/GenBank/DDBJ databases">
        <title>A transcriptome of Araucaria cunninghamii, an australian fine timber species.</title>
        <authorList>
            <person name="Jing Yi C.J.Y."/>
            <person name="Yin San L.Y.S."/>
            <person name="Abdul Karim S.S."/>
            <person name="Wan Azmi N.N."/>
            <person name="Hercus R.R."/>
            <person name="Croft L.L."/>
        </authorList>
    </citation>
    <scope>NUCLEOTIDE SEQUENCE</scope>
    <source>
        <strain evidence="1">MI0301</strain>
        <tissue evidence="1">Leaf</tissue>
    </source>
</reference>
<dbReference type="EMBL" id="GCKF01021961">
    <property type="protein sequence ID" value="JAG98593.1"/>
    <property type="molecule type" value="Transcribed_RNA"/>
</dbReference>
<evidence type="ECO:0000313" key="1">
    <source>
        <dbReference type="EMBL" id="JAG98593.1"/>
    </source>
</evidence>
<accession>A0A0D6R8D6</accession>
<evidence type="ECO:0008006" key="2">
    <source>
        <dbReference type="Google" id="ProtNLM"/>
    </source>
</evidence>
<organism evidence="1">
    <name type="scientific">Araucaria cunninghamii</name>
    <name type="common">Hoop pine</name>
    <name type="synonym">Moreton Bay pine</name>
    <dbReference type="NCBI Taxonomy" id="56994"/>
    <lineage>
        <taxon>Eukaryota</taxon>
        <taxon>Viridiplantae</taxon>
        <taxon>Streptophyta</taxon>
        <taxon>Embryophyta</taxon>
        <taxon>Tracheophyta</taxon>
        <taxon>Spermatophyta</taxon>
        <taxon>Pinopsida</taxon>
        <taxon>Pinidae</taxon>
        <taxon>Conifers II</taxon>
        <taxon>Araucariales</taxon>
        <taxon>Araucariaceae</taxon>
        <taxon>Araucaria</taxon>
    </lineage>
</organism>
<name>A0A0D6R8D6_ARACU</name>
<dbReference type="PANTHER" id="PTHR31960:SF2">
    <property type="entry name" value="F-BOX PROTEIN PP2-A15"/>
    <property type="match status" value="1"/>
</dbReference>
<dbReference type="InterPro" id="IPR025886">
    <property type="entry name" value="PP2-like"/>
</dbReference>
<protein>
    <recommendedName>
        <fullName evidence="2">F-box domain-containing protein</fullName>
    </recommendedName>
</protein>
<dbReference type="Pfam" id="PF14299">
    <property type="entry name" value="PP2"/>
    <property type="match status" value="1"/>
</dbReference>
<proteinExistence type="predicted"/>
<dbReference type="PANTHER" id="PTHR31960">
    <property type="entry name" value="F-BOX PROTEIN PP2-A15"/>
    <property type="match status" value="1"/>
</dbReference>
<dbReference type="AlphaFoldDB" id="A0A0D6R8D6"/>